<dbReference type="AlphaFoldDB" id="A0ABD0T1R3"/>
<dbReference type="Proteomes" id="UP001549921">
    <property type="component" value="Unassembled WGS sequence"/>
</dbReference>
<gene>
    <name evidence="1" type="ORF">ABMA28_001921</name>
</gene>
<proteinExistence type="predicted"/>
<name>A0ABD0T1R3_LOXSC</name>
<protein>
    <submittedName>
        <fullName evidence="1">Uncharacterized protein</fullName>
    </submittedName>
</protein>
<accession>A0ABD0T1R3</accession>
<sequence length="170" mass="20227">MGFVIRSCSQFSSIKIIKILYCSFIWCPQYGIYINRLETIQRKFMRFLHYKCKQYDTSYESRCKRHHILPLMERRKIADTVLYYVKIAQSLVDCPNLLSSVKLRVPNRSVRRLVTLFIPQCHTKYRHNSFLVRTATQVNRLLESNDLDLFNSKPSKFKQAIASDWFESVS</sequence>
<evidence type="ECO:0000313" key="1">
    <source>
        <dbReference type="EMBL" id="KAL0831038.1"/>
    </source>
</evidence>
<comment type="caution">
    <text evidence="1">The sequence shown here is derived from an EMBL/GenBank/DDBJ whole genome shotgun (WGS) entry which is preliminary data.</text>
</comment>
<dbReference type="EMBL" id="JBEDNZ010000012">
    <property type="protein sequence ID" value="KAL0831038.1"/>
    <property type="molecule type" value="Genomic_DNA"/>
</dbReference>
<reference evidence="1 2" key="1">
    <citation type="submission" date="2024-06" db="EMBL/GenBank/DDBJ databases">
        <title>A chromosome-level genome assembly of beet webworm, Loxostege sticticalis.</title>
        <authorList>
            <person name="Zhang Y."/>
        </authorList>
    </citation>
    <scope>NUCLEOTIDE SEQUENCE [LARGE SCALE GENOMIC DNA]</scope>
    <source>
        <strain evidence="1">AQ028</strain>
        <tissue evidence="1">Male pupae</tissue>
    </source>
</reference>
<evidence type="ECO:0000313" key="2">
    <source>
        <dbReference type="Proteomes" id="UP001549921"/>
    </source>
</evidence>
<organism evidence="1 2">
    <name type="scientific">Loxostege sticticalis</name>
    <name type="common">Beet webworm moth</name>
    <dbReference type="NCBI Taxonomy" id="481309"/>
    <lineage>
        <taxon>Eukaryota</taxon>
        <taxon>Metazoa</taxon>
        <taxon>Ecdysozoa</taxon>
        <taxon>Arthropoda</taxon>
        <taxon>Hexapoda</taxon>
        <taxon>Insecta</taxon>
        <taxon>Pterygota</taxon>
        <taxon>Neoptera</taxon>
        <taxon>Endopterygota</taxon>
        <taxon>Lepidoptera</taxon>
        <taxon>Glossata</taxon>
        <taxon>Ditrysia</taxon>
        <taxon>Pyraloidea</taxon>
        <taxon>Crambidae</taxon>
        <taxon>Pyraustinae</taxon>
        <taxon>Loxostege</taxon>
    </lineage>
</organism>